<keyword evidence="1" id="KW-0812">Transmembrane</keyword>
<dbReference type="Proteomes" id="UP000295554">
    <property type="component" value="Unassembled WGS sequence"/>
</dbReference>
<name>A0A4R5LWD6_9GAMM</name>
<feature type="transmembrane region" description="Helical" evidence="1">
    <location>
        <begin position="101"/>
        <end position="121"/>
    </location>
</feature>
<keyword evidence="1" id="KW-0472">Membrane</keyword>
<dbReference type="PIRSF" id="PIRSF005610">
    <property type="entry name" value="SirB"/>
    <property type="match status" value="1"/>
</dbReference>
<feature type="transmembrane region" description="Helical" evidence="1">
    <location>
        <begin position="69"/>
        <end position="89"/>
    </location>
</feature>
<dbReference type="InterPro" id="IPR007360">
    <property type="entry name" value="SirB"/>
</dbReference>
<evidence type="ECO:0000313" key="2">
    <source>
        <dbReference type="EMBL" id="TDG15727.1"/>
    </source>
</evidence>
<accession>A0A4R5LWD6</accession>
<keyword evidence="3" id="KW-1185">Reference proteome</keyword>
<sequence>MTLLTILKFVHVCCGLGSVAGFSLRGYWALTGNPRLQAPISRVLPHLVDSVLLASAVGMLGIWGVSPLALPWVVAKVLALLLYIGLGMTVMRFATSKRSQLLAYVAALATAAYIIAVALTHSPWGPLELLG</sequence>
<dbReference type="PANTHER" id="PTHR39594">
    <property type="entry name" value="PROTEIN YCHQ"/>
    <property type="match status" value="1"/>
</dbReference>
<evidence type="ECO:0000256" key="1">
    <source>
        <dbReference type="SAM" id="Phobius"/>
    </source>
</evidence>
<dbReference type="OrthoDB" id="5588650at2"/>
<dbReference type="GO" id="GO:0005886">
    <property type="term" value="C:plasma membrane"/>
    <property type="evidence" value="ECO:0007669"/>
    <property type="project" value="TreeGrafter"/>
</dbReference>
<feature type="transmembrane region" description="Helical" evidence="1">
    <location>
        <begin position="6"/>
        <end position="31"/>
    </location>
</feature>
<dbReference type="EMBL" id="SMSE01000001">
    <property type="protein sequence ID" value="TDG15727.1"/>
    <property type="molecule type" value="Genomic_DNA"/>
</dbReference>
<gene>
    <name evidence="2" type="ORF">E2F43_05745</name>
</gene>
<evidence type="ECO:0000313" key="3">
    <source>
        <dbReference type="Proteomes" id="UP000295554"/>
    </source>
</evidence>
<dbReference type="PANTHER" id="PTHR39594:SF1">
    <property type="entry name" value="PROTEIN YCHQ"/>
    <property type="match status" value="1"/>
</dbReference>
<proteinExistence type="predicted"/>
<comment type="caution">
    <text evidence="2">The sequence shown here is derived from an EMBL/GenBank/DDBJ whole genome shotgun (WGS) entry which is preliminary data.</text>
</comment>
<dbReference type="AlphaFoldDB" id="A0A4R5LWD6"/>
<dbReference type="Pfam" id="PF04247">
    <property type="entry name" value="SirB"/>
    <property type="match status" value="1"/>
</dbReference>
<reference evidence="2 3" key="1">
    <citation type="submission" date="2019-03" db="EMBL/GenBank/DDBJ databases">
        <title>Seongchinamella monodicae gen. nov., sp. nov., a novel member of the Gammaproteobacteria isolated from a tidal mudflat of beach.</title>
        <authorList>
            <person name="Yang H.G."/>
            <person name="Kang J.W."/>
            <person name="Lee S.D."/>
        </authorList>
    </citation>
    <scope>NUCLEOTIDE SEQUENCE [LARGE SCALE GENOMIC DNA]</scope>
    <source>
        <strain evidence="2 3">GH4-78</strain>
    </source>
</reference>
<organism evidence="2 3">
    <name type="scientific">Seongchinamella unica</name>
    <dbReference type="NCBI Taxonomy" id="2547392"/>
    <lineage>
        <taxon>Bacteria</taxon>
        <taxon>Pseudomonadati</taxon>
        <taxon>Pseudomonadota</taxon>
        <taxon>Gammaproteobacteria</taxon>
        <taxon>Cellvibrionales</taxon>
        <taxon>Halieaceae</taxon>
        <taxon>Seongchinamella</taxon>
    </lineage>
</organism>
<keyword evidence="1" id="KW-1133">Transmembrane helix</keyword>
<protein>
    <submittedName>
        <fullName evidence="2">Regulator SirB</fullName>
    </submittedName>
</protein>